<sequence length="310" mass="34617">MALAREAVREVDGNTWLIGDRLIIHRQAAPHDTQPSWSDGQGASYVLSDANSSTGPPPPAVPLPATSPIQKVHSAADRTATWQFGEAFLKVKDMDAQEARCTREHVTLAALHSRGGWTSFDLPRVLYHVLWGNRYALLVTAVRGQTLGSIWPTMDDGMKDRCVNQVIEAGKELAQWTADYIGGVDGRTLADGYLAGRDDDYTNDDLVAISKELGMDCTVPFHFYHCDLGPGNVIVHMNDDRSISIGIIDWEIAGFVPWEWIRTKVRLSAGLDLPWEGDSRLEYRRRVKMKMGELGFPDVVDAWWARWGDR</sequence>
<evidence type="ECO:0000313" key="3">
    <source>
        <dbReference type="EMBL" id="KAK8045715.1"/>
    </source>
</evidence>
<accession>A0ABR1TGF4</accession>
<protein>
    <submittedName>
        <fullName evidence="3">Kinase-like domain-containing protein</fullName>
    </submittedName>
</protein>
<keyword evidence="4" id="KW-1185">Reference proteome</keyword>
<name>A0ABR1TGF4_9PEZI</name>
<dbReference type="Proteomes" id="UP001446871">
    <property type="component" value="Unassembled WGS sequence"/>
</dbReference>
<dbReference type="InterPro" id="IPR002575">
    <property type="entry name" value="Aminoglycoside_PTrfase"/>
</dbReference>
<proteinExistence type="predicted"/>
<dbReference type="PANTHER" id="PTHR21310:SF58">
    <property type="entry name" value="AMINOGLYCOSIDE PHOSPHOTRANSFERASE DOMAIN-CONTAINING PROTEIN"/>
    <property type="match status" value="1"/>
</dbReference>
<evidence type="ECO:0000313" key="4">
    <source>
        <dbReference type="Proteomes" id="UP001446871"/>
    </source>
</evidence>
<dbReference type="InterPro" id="IPR051678">
    <property type="entry name" value="AGP_Transferase"/>
</dbReference>
<dbReference type="EMBL" id="JAQQWM010000009">
    <property type="protein sequence ID" value="KAK8045715.1"/>
    <property type="molecule type" value="Genomic_DNA"/>
</dbReference>
<dbReference type="Pfam" id="PF01636">
    <property type="entry name" value="APH"/>
    <property type="match status" value="1"/>
</dbReference>
<feature type="domain" description="Aminoglycoside phosphotransferase" evidence="2">
    <location>
        <begin position="81"/>
        <end position="255"/>
    </location>
</feature>
<dbReference type="InterPro" id="IPR011009">
    <property type="entry name" value="Kinase-like_dom_sf"/>
</dbReference>
<evidence type="ECO:0000259" key="2">
    <source>
        <dbReference type="Pfam" id="PF01636"/>
    </source>
</evidence>
<reference evidence="3 4" key="1">
    <citation type="submission" date="2023-01" db="EMBL/GenBank/DDBJ databases">
        <title>Analysis of 21 Apiospora genomes using comparative genomics revels a genus with tremendous synthesis potential of carbohydrate active enzymes and secondary metabolites.</title>
        <authorList>
            <person name="Sorensen T."/>
        </authorList>
    </citation>
    <scope>NUCLEOTIDE SEQUENCE [LARGE SCALE GENOMIC DNA]</scope>
    <source>
        <strain evidence="3 4">CBS 83171</strain>
    </source>
</reference>
<evidence type="ECO:0000256" key="1">
    <source>
        <dbReference type="SAM" id="MobiDB-lite"/>
    </source>
</evidence>
<dbReference type="PANTHER" id="PTHR21310">
    <property type="entry name" value="AMINOGLYCOSIDE PHOSPHOTRANSFERASE-RELATED-RELATED"/>
    <property type="match status" value="1"/>
</dbReference>
<organism evidence="3 4">
    <name type="scientific">Apiospora saccharicola</name>
    <dbReference type="NCBI Taxonomy" id="335842"/>
    <lineage>
        <taxon>Eukaryota</taxon>
        <taxon>Fungi</taxon>
        <taxon>Dikarya</taxon>
        <taxon>Ascomycota</taxon>
        <taxon>Pezizomycotina</taxon>
        <taxon>Sordariomycetes</taxon>
        <taxon>Xylariomycetidae</taxon>
        <taxon>Amphisphaeriales</taxon>
        <taxon>Apiosporaceae</taxon>
        <taxon>Apiospora</taxon>
    </lineage>
</organism>
<gene>
    <name evidence="3" type="ORF">PG996_013779</name>
</gene>
<feature type="region of interest" description="Disordered" evidence="1">
    <location>
        <begin position="30"/>
        <end position="65"/>
    </location>
</feature>
<comment type="caution">
    <text evidence="3">The sequence shown here is derived from an EMBL/GenBank/DDBJ whole genome shotgun (WGS) entry which is preliminary data.</text>
</comment>
<dbReference type="SUPFAM" id="SSF56112">
    <property type="entry name" value="Protein kinase-like (PK-like)"/>
    <property type="match status" value="1"/>
</dbReference>